<organism evidence="2 3">
    <name type="scientific">Shouchella clausii</name>
    <name type="common">Alkalihalobacillus clausii</name>
    <dbReference type="NCBI Taxonomy" id="79880"/>
    <lineage>
        <taxon>Bacteria</taxon>
        <taxon>Bacillati</taxon>
        <taxon>Bacillota</taxon>
        <taxon>Bacilli</taxon>
        <taxon>Bacillales</taxon>
        <taxon>Bacillaceae</taxon>
        <taxon>Shouchella</taxon>
    </lineage>
</organism>
<evidence type="ECO:0000313" key="3">
    <source>
        <dbReference type="Proteomes" id="UP000216133"/>
    </source>
</evidence>
<proteinExistence type="predicted"/>
<dbReference type="EMBL" id="NPBS01000038">
    <property type="protein sequence ID" value="PAF26337.1"/>
    <property type="molecule type" value="Genomic_DNA"/>
</dbReference>
<gene>
    <name evidence="2" type="ORF">CHH61_08815</name>
</gene>
<dbReference type="RefSeq" id="WP_142300753.1">
    <property type="nucleotide sequence ID" value="NZ_NPBS01000038.1"/>
</dbReference>
<comment type="caution">
    <text evidence="2">The sequence shown here is derived from an EMBL/GenBank/DDBJ whole genome shotgun (WGS) entry which is preliminary data.</text>
</comment>
<sequence length="250" mass="27871">DIMKSISVPDKNVGIAGHLYYDPYFPRLVNHMKELIAANRPLLIRVYPGKDYPMTDEELHGIVDREGHVVSVIGYDDETEEFLVCDPWNSAKWGGGRSGLIRIPYMQMPNELVNCTKGAIMIPDPWEVDIKVPRDVIDGDIFNVSCTVKYPQTAPISDSYNHVHGAQCQIILPEGLMLVDGKDIQRLEDGYFKPGDLKELSWKVKALKASFGEIKVKARGIITGVDPYPYTDVIGAQGIIEIKVKSGTLV</sequence>
<name>A0A268S1K8_SHOCL</name>
<dbReference type="InterPro" id="IPR039564">
    <property type="entry name" value="Peptidase_C39-like"/>
</dbReference>
<dbReference type="Proteomes" id="UP000216133">
    <property type="component" value="Unassembled WGS sequence"/>
</dbReference>
<evidence type="ECO:0000259" key="1">
    <source>
        <dbReference type="Pfam" id="PF13529"/>
    </source>
</evidence>
<feature type="domain" description="Peptidase C39-like" evidence="1">
    <location>
        <begin position="27"/>
        <end position="88"/>
    </location>
</feature>
<dbReference type="AlphaFoldDB" id="A0A268S1K8"/>
<reference evidence="2 3" key="1">
    <citation type="submission" date="2017-07" db="EMBL/GenBank/DDBJ databases">
        <title>Isolation and whole genome analysis of endospore-forming bacteria from heroin.</title>
        <authorList>
            <person name="Kalinowski J."/>
            <person name="Ahrens B."/>
            <person name="Al-Dilaimi A."/>
            <person name="Winkler A."/>
            <person name="Wibberg D."/>
            <person name="Schleenbecker U."/>
            <person name="Ruckert C."/>
            <person name="Wolfel R."/>
            <person name="Grass G."/>
        </authorList>
    </citation>
    <scope>NUCLEOTIDE SEQUENCE [LARGE SCALE GENOMIC DNA]</scope>
    <source>
        <strain evidence="2 3">7523-2</strain>
    </source>
</reference>
<feature type="non-terminal residue" evidence="2">
    <location>
        <position position="1"/>
    </location>
</feature>
<dbReference type="InterPro" id="IPR038765">
    <property type="entry name" value="Papain-like_cys_pep_sf"/>
</dbReference>
<dbReference type="Pfam" id="PF13529">
    <property type="entry name" value="Peptidase_C39_2"/>
    <property type="match status" value="1"/>
</dbReference>
<evidence type="ECO:0000313" key="2">
    <source>
        <dbReference type="EMBL" id="PAF26337.1"/>
    </source>
</evidence>
<dbReference type="SUPFAM" id="SSF54001">
    <property type="entry name" value="Cysteine proteinases"/>
    <property type="match status" value="1"/>
</dbReference>
<dbReference type="Gene3D" id="3.90.70.10">
    <property type="entry name" value="Cysteine proteinases"/>
    <property type="match status" value="1"/>
</dbReference>
<accession>A0A268S1K8</accession>
<protein>
    <recommendedName>
        <fullName evidence="1">Peptidase C39-like domain-containing protein</fullName>
    </recommendedName>
</protein>